<keyword evidence="3" id="KW-1185">Reference proteome</keyword>
<organism evidence="2 3">
    <name type="scientific">Portunus trituberculatus</name>
    <name type="common">Swimming crab</name>
    <name type="synonym">Neptunus trituberculatus</name>
    <dbReference type="NCBI Taxonomy" id="210409"/>
    <lineage>
        <taxon>Eukaryota</taxon>
        <taxon>Metazoa</taxon>
        <taxon>Ecdysozoa</taxon>
        <taxon>Arthropoda</taxon>
        <taxon>Crustacea</taxon>
        <taxon>Multicrustacea</taxon>
        <taxon>Malacostraca</taxon>
        <taxon>Eumalacostraca</taxon>
        <taxon>Eucarida</taxon>
        <taxon>Decapoda</taxon>
        <taxon>Pleocyemata</taxon>
        <taxon>Brachyura</taxon>
        <taxon>Eubrachyura</taxon>
        <taxon>Portunoidea</taxon>
        <taxon>Portunidae</taxon>
        <taxon>Portuninae</taxon>
        <taxon>Portunus</taxon>
    </lineage>
</organism>
<name>A0A5B7I056_PORTR</name>
<reference evidence="2 3" key="1">
    <citation type="submission" date="2019-05" db="EMBL/GenBank/DDBJ databases">
        <title>Another draft genome of Portunus trituberculatus and its Hox gene families provides insights of decapod evolution.</title>
        <authorList>
            <person name="Jeong J.-H."/>
            <person name="Song I."/>
            <person name="Kim S."/>
            <person name="Choi T."/>
            <person name="Kim D."/>
            <person name="Ryu S."/>
            <person name="Kim W."/>
        </authorList>
    </citation>
    <scope>NUCLEOTIDE SEQUENCE [LARGE SCALE GENOMIC DNA]</scope>
    <source>
        <tissue evidence="2">Muscle</tissue>
    </source>
</reference>
<feature type="compositionally biased region" description="Low complexity" evidence="1">
    <location>
        <begin position="79"/>
        <end position="90"/>
    </location>
</feature>
<accession>A0A5B7I056</accession>
<feature type="region of interest" description="Disordered" evidence="1">
    <location>
        <begin position="35"/>
        <end position="90"/>
    </location>
</feature>
<evidence type="ECO:0000313" key="3">
    <source>
        <dbReference type="Proteomes" id="UP000324222"/>
    </source>
</evidence>
<evidence type="ECO:0000256" key="1">
    <source>
        <dbReference type="SAM" id="MobiDB-lite"/>
    </source>
</evidence>
<feature type="region of interest" description="Disordered" evidence="1">
    <location>
        <begin position="1"/>
        <end position="22"/>
    </location>
</feature>
<dbReference type="Proteomes" id="UP000324222">
    <property type="component" value="Unassembled WGS sequence"/>
</dbReference>
<dbReference type="AlphaFoldDB" id="A0A5B7I056"/>
<feature type="compositionally biased region" description="Basic and acidic residues" evidence="1">
    <location>
        <begin position="35"/>
        <end position="50"/>
    </location>
</feature>
<gene>
    <name evidence="2" type="ORF">E2C01_069895</name>
</gene>
<comment type="caution">
    <text evidence="2">The sequence shown here is derived from an EMBL/GenBank/DDBJ whole genome shotgun (WGS) entry which is preliminary data.</text>
</comment>
<protein>
    <submittedName>
        <fullName evidence="2">Uncharacterized protein</fullName>
    </submittedName>
</protein>
<feature type="compositionally biased region" description="Pro residues" evidence="1">
    <location>
        <begin position="9"/>
        <end position="18"/>
    </location>
</feature>
<evidence type="ECO:0000313" key="2">
    <source>
        <dbReference type="EMBL" id="MPC75505.1"/>
    </source>
</evidence>
<proteinExistence type="predicted"/>
<sequence>MSRDGPPCSWQPPVPSTAPGPDTVLAWEQRAQEWPRRQEGCNKFHLDPPNRKGHLRQPARPTIPPVRVTTAPPPPSPPTATIAATAAHLN</sequence>
<dbReference type="EMBL" id="VSRR010041291">
    <property type="protein sequence ID" value="MPC75505.1"/>
    <property type="molecule type" value="Genomic_DNA"/>
</dbReference>